<evidence type="ECO:0000313" key="14">
    <source>
        <dbReference type="Proteomes" id="UP001347796"/>
    </source>
</evidence>
<keyword evidence="6" id="KW-0493">Microtubule</keyword>
<dbReference type="GO" id="GO:0072686">
    <property type="term" value="C:mitotic spindle"/>
    <property type="evidence" value="ECO:0007669"/>
    <property type="project" value="TreeGrafter"/>
</dbReference>
<evidence type="ECO:0000256" key="9">
    <source>
        <dbReference type="ARBA" id="ARBA00023212"/>
    </source>
</evidence>
<name>A0AAN8JS31_PATCE</name>
<dbReference type="PANTHER" id="PTHR15874:SF1">
    <property type="entry name" value="NUCLEOLAR AND SPINDLE-ASSOCIATED PROTEIN 1"/>
    <property type="match status" value="1"/>
</dbReference>
<dbReference type="GO" id="GO:0005874">
    <property type="term" value="C:microtubule"/>
    <property type="evidence" value="ECO:0007669"/>
    <property type="project" value="UniProtKB-KW"/>
</dbReference>
<organism evidence="13 14">
    <name type="scientific">Patella caerulea</name>
    <name type="common">Rayed Mediterranean limpet</name>
    <dbReference type="NCBI Taxonomy" id="87958"/>
    <lineage>
        <taxon>Eukaryota</taxon>
        <taxon>Metazoa</taxon>
        <taxon>Spiralia</taxon>
        <taxon>Lophotrochozoa</taxon>
        <taxon>Mollusca</taxon>
        <taxon>Gastropoda</taxon>
        <taxon>Patellogastropoda</taxon>
        <taxon>Patelloidea</taxon>
        <taxon>Patellidae</taxon>
        <taxon>Patella</taxon>
    </lineage>
</organism>
<feature type="compositionally biased region" description="Basic and acidic residues" evidence="12">
    <location>
        <begin position="90"/>
        <end position="109"/>
    </location>
</feature>
<comment type="subcellular location">
    <subcellularLocation>
        <location evidence="2">Cytoplasm</location>
        <location evidence="2">Cytoskeleton</location>
        <location evidence="2">Spindle</location>
    </subcellularLocation>
    <subcellularLocation>
        <location evidence="1">Nucleus</location>
    </subcellularLocation>
</comment>
<proteinExistence type="inferred from homology"/>
<dbReference type="Pfam" id="PF16006">
    <property type="entry name" value="NUSAP"/>
    <property type="match status" value="1"/>
</dbReference>
<keyword evidence="14" id="KW-1185">Reference proteome</keyword>
<feature type="compositionally biased region" description="Low complexity" evidence="12">
    <location>
        <begin position="435"/>
        <end position="462"/>
    </location>
</feature>
<evidence type="ECO:0000256" key="8">
    <source>
        <dbReference type="ARBA" id="ARBA00023125"/>
    </source>
</evidence>
<feature type="compositionally biased region" description="Polar residues" evidence="12">
    <location>
        <begin position="469"/>
        <end position="511"/>
    </location>
</feature>
<dbReference type="GO" id="GO:0000281">
    <property type="term" value="P:mitotic cytokinesis"/>
    <property type="evidence" value="ECO:0007669"/>
    <property type="project" value="InterPro"/>
</dbReference>
<dbReference type="GO" id="GO:0003677">
    <property type="term" value="F:DNA binding"/>
    <property type="evidence" value="ECO:0007669"/>
    <property type="project" value="UniProtKB-KW"/>
</dbReference>
<feature type="region of interest" description="Disordered" evidence="12">
    <location>
        <begin position="45"/>
        <end position="278"/>
    </location>
</feature>
<keyword evidence="11" id="KW-0131">Cell cycle</keyword>
<evidence type="ECO:0000256" key="10">
    <source>
        <dbReference type="ARBA" id="ARBA00023242"/>
    </source>
</evidence>
<protein>
    <recommendedName>
        <fullName evidence="15">Nucleolar and spindle-associated protein 1</fullName>
    </recommendedName>
</protein>
<feature type="compositionally biased region" description="Basic and acidic residues" evidence="12">
    <location>
        <begin position="293"/>
        <end position="307"/>
    </location>
</feature>
<accession>A0AAN8JS31</accession>
<dbReference type="GO" id="GO:0040001">
    <property type="term" value="P:establishment of mitotic spindle localization"/>
    <property type="evidence" value="ECO:0007669"/>
    <property type="project" value="InterPro"/>
</dbReference>
<dbReference type="Proteomes" id="UP001347796">
    <property type="component" value="Unassembled WGS sequence"/>
</dbReference>
<keyword evidence="10" id="KW-0539">Nucleus</keyword>
<feature type="compositionally biased region" description="Basic residues" evidence="12">
    <location>
        <begin position="78"/>
        <end position="89"/>
    </location>
</feature>
<dbReference type="AlphaFoldDB" id="A0AAN8JS31"/>
<keyword evidence="5" id="KW-0132">Cell division</keyword>
<feature type="region of interest" description="Disordered" evidence="12">
    <location>
        <begin position="639"/>
        <end position="679"/>
    </location>
</feature>
<evidence type="ECO:0000256" key="3">
    <source>
        <dbReference type="ARBA" id="ARBA00009702"/>
    </source>
</evidence>
<keyword evidence="9" id="KW-0206">Cytoskeleton</keyword>
<evidence type="ECO:0000256" key="1">
    <source>
        <dbReference type="ARBA" id="ARBA00004123"/>
    </source>
</evidence>
<evidence type="ECO:0000256" key="11">
    <source>
        <dbReference type="ARBA" id="ARBA00023306"/>
    </source>
</evidence>
<comment type="caution">
    <text evidence="13">The sequence shown here is derived from an EMBL/GenBank/DDBJ whole genome shotgun (WGS) entry which is preliminary data.</text>
</comment>
<feature type="compositionally biased region" description="Low complexity" evidence="12">
    <location>
        <begin position="47"/>
        <end position="65"/>
    </location>
</feature>
<evidence type="ECO:0000256" key="6">
    <source>
        <dbReference type="ARBA" id="ARBA00022701"/>
    </source>
</evidence>
<evidence type="ECO:0000256" key="7">
    <source>
        <dbReference type="ARBA" id="ARBA00022776"/>
    </source>
</evidence>
<dbReference type="InterPro" id="IPR026756">
    <property type="entry name" value="NuSAP"/>
</dbReference>
<evidence type="ECO:0000256" key="4">
    <source>
        <dbReference type="ARBA" id="ARBA00022490"/>
    </source>
</evidence>
<dbReference type="PANTHER" id="PTHR15874">
    <property type="entry name" value="NUCLEOLAR AND SPINDLE-ASSOCIATED PROTEIN 1"/>
    <property type="match status" value="1"/>
</dbReference>
<evidence type="ECO:0000256" key="12">
    <source>
        <dbReference type="SAM" id="MobiDB-lite"/>
    </source>
</evidence>
<dbReference type="EMBL" id="JAZGQO010000007">
    <property type="protein sequence ID" value="KAK6180759.1"/>
    <property type="molecule type" value="Genomic_DNA"/>
</dbReference>
<evidence type="ECO:0000313" key="13">
    <source>
        <dbReference type="EMBL" id="KAK6180759.1"/>
    </source>
</evidence>
<dbReference type="GO" id="GO:0008017">
    <property type="term" value="F:microtubule binding"/>
    <property type="evidence" value="ECO:0007669"/>
    <property type="project" value="TreeGrafter"/>
</dbReference>
<dbReference type="GO" id="GO:0005730">
    <property type="term" value="C:nucleolus"/>
    <property type="evidence" value="ECO:0007669"/>
    <property type="project" value="TreeGrafter"/>
</dbReference>
<reference evidence="13 14" key="1">
    <citation type="submission" date="2024-01" db="EMBL/GenBank/DDBJ databases">
        <title>The genome of the rayed Mediterranean limpet Patella caerulea (Linnaeus, 1758).</title>
        <authorList>
            <person name="Anh-Thu Weber A."/>
            <person name="Halstead-Nussloch G."/>
        </authorList>
    </citation>
    <scope>NUCLEOTIDE SEQUENCE [LARGE SCALE GENOMIC DNA]</scope>
    <source>
        <strain evidence="13">AATW-2023a</strain>
        <tissue evidence="13">Whole specimen</tissue>
    </source>
</reference>
<feature type="compositionally biased region" description="Low complexity" evidence="12">
    <location>
        <begin position="512"/>
        <end position="526"/>
    </location>
</feature>
<evidence type="ECO:0000256" key="5">
    <source>
        <dbReference type="ARBA" id="ARBA00022618"/>
    </source>
</evidence>
<keyword evidence="4" id="KW-0963">Cytoplasm</keyword>
<feature type="region of interest" description="Disordered" evidence="12">
    <location>
        <begin position="388"/>
        <end position="552"/>
    </location>
</feature>
<evidence type="ECO:0008006" key="15">
    <source>
        <dbReference type="Google" id="ProtNLM"/>
    </source>
</evidence>
<feature type="compositionally biased region" description="Polar residues" evidence="12">
    <location>
        <begin position="259"/>
        <end position="269"/>
    </location>
</feature>
<feature type="compositionally biased region" description="Basic and acidic residues" evidence="12">
    <location>
        <begin position="203"/>
        <end position="212"/>
    </location>
</feature>
<feature type="compositionally biased region" description="Low complexity" evidence="12">
    <location>
        <begin position="388"/>
        <end position="398"/>
    </location>
</feature>
<evidence type="ECO:0000256" key="2">
    <source>
        <dbReference type="ARBA" id="ARBA00004186"/>
    </source>
</evidence>
<comment type="similarity">
    <text evidence="3">Belongs to the NUSAP family.</text>
</comment>
<feature type="compositionally biased region" description="Basic and acidic residues" evidence="12">
    <location>
        <begin position="219"/>
        <end position="238"/>
    </location>
</feature>
<gene>
    <name evidence="13" type="ORF">SNE40_008753</name>
</gene>
<keyword evidence="7" id="KW-0498">Mitosis</keyword>
<sequence length="679" mass="74545">MSDKNLKDMKYSELQKLAKSCGIKANMKIEKLIKALDEYYSKDKNHTSLCNTSSSSCSTNSTSSTEQEESEKENSPVSKRKQKTKRGKGKKSETETDTSENEKKSDKPVSKGRRTRKTRNTDEAEQIKGNIKDQIATPVGLKKKPLLSTPGMKSPFSTLKSPIPARILPGTPGIRKSTPSSLKSRRALPSVPANRKSSVSGRKSADIKETVKAQKRKRSGSETRKSSTEDDKSEEPVSKCRRSSSTSSAKTTPQPSTSVKSTPKQSSPGVKSLIKAMDGLSSDEMKASLLQALDKKVKENPTKRESADSTSSSNIPRFTAFMAKKNEEKKSGGSTPDWKKIHKKEFSRWDSIDVYMEKKRKRAECLTGSLYKAQKLLEETQSAVNKLKNTKTPKITKPIKPDGARSSFQSPKVFRPSAISTQNLNLKFGSKKTPQKSTPKPTTSKTITPKPTASKTITPKPTASKKITPKSTASKTITPRPNTMNPPTKTITPKTRATPVSNVKGQSKALNSRTSFKPTTTPTVTKRQSKPFSATKIKSISRPARPVSPSKVISENSLNISSVQSSVHKRKSFGEGLAKGATPYNFSGVLNTSAIMNSSMKKPAFDLRASLSKPLSWKPHKGKLKPMDLNTSSYKHIGVDKTSYKTPQTKTIEHRRQAAANSRADKKFKAQMNKRGITS</sequence>
<dbReference type="GO" id="GO:0007076">
    <property type="term" value="P:mitotic chromosome condensation"/>
    <property type="evidence" value="ECO:0007669"/>
    <property type="project" value="TreeGrafter"/>
</dbReference>
<keyword evidence="8" id="KW-0238">DNA-binding</keyword>
<feature type="region of interest" description="Disordered" evidence="12">
    <location>
        <begin position="291"/>
        <end position="317"/>
    </location>
</feature>
<feature type="compositionally biased region" description="Low complexity" evidence="12">
    <location>
        <begin position="243"/>
        <end position="258"/>
    </location>
</feature>